<protein>
    <recommendedName>
        <fullName evidence="1">NERD domain-containing protein</fullName>
    </recommendedName>
</protein>
<accession>A0ABT9YCK9</accession>
<name>A0ABT9YCK9_9BACI</name>
<evidence type="ECO:0000313" key="2">
    <source>
        <dbReference type="EMBL" id="MDQ0205580.1"/>
    </source>
</evidence>
<evidence type="ECO:0000313" key="3">
    <source>
        <dbReference type="Proteomes" id="UP001225034"/>
    </source>
</evidence>
<dbReference type="EMBL" id="JAUSUA010000001">
    <property type="protein sequence ID" value="MDQ0205580.1"/>
    <property type="molecule type" value="Genomic_DNA"/>
</dbReference>
<proteinExistence type="predicted"/>
<keyword evidence="3" id="KW-1185">Reference proteome</keyword>
<evidence type="ECO:0000259" key="1">
    <source>
        <dbReference type="PROSITE" id="PS50965"/>
    </source>
</evidence>
<dbReference type="PROSITE" id="PS50965">
    <property type="entry name" value="NERD"/>
    <property type="match status" value="1"/>
</dbReference>
<dbReference type="RefSeq" id="WP_306979348.1">
    <property type="nucleotide sequence ID" value="NZ_JAUSUA010000001.1"/>
</dbReference>
<dbReference type="Pfam" id="PF08378">
    <property type="entry name" value="NERD"/>
    <property type="match status" value="1"/>
</dbReference>
<comment type="caution">
    <text evidence="2">The sequence shown here is derived from an EMBL/GenBank/DDBJ whole genome shotgun (WGS) entry which is preliminary data.</text>
</comment>
<gene>
    <name evidence="2" type="ORF">J2S05_000354</name>
</gene>
<feature type="domain" description="NERD" evidence="1">
    <location>
        <begin position="41"/>
        <end position="158"/>
    </location>
</feature>
<dbReference type="Proteomes" id="UP001225034">
    <property type="component" value="Unassembled WGS sequence"/>
</dbReference>
<organism evidence="2 3">
    <name type="scientific">Alkalicoccobacillus murimartini</name>
    <dbReference type="NCBI Taxonomy" id="171685"/>
    <lineage>
        <taxon>Bacteria</taxon>
        <taxon>Bacillati</taxon>
        <taxon>Bacillota</taxon>
        <taxon>Bacilli</taxon>
        <taxon>Bacillales</taxon>
        <taxon>Bacillaceae</taxon>
        <taxon>Alkalicoccobacillus</taxon>
    </lineage>
</organism>
<reference evidence="2 3" key="1">
    <citation type="submission" date="2023-07" db="EMBL/GenBank/DDBJ databases">
        <title>Genomic Encyclopedia of Type Strains, Phase IV (KMG-IV): sequencing the most valuable type-strain genomes for metagenomic binning, comparative biology and taxonomic classification.</title>
        <authorList>
            <person name="Goeker M."/>
        </authorList>
    </citation>
    <scope>NUCLEOTIDE SEQUENCE [LARGE SCALE GENOMIC DNA]</scope>
    <source>
        <strain evidence="2 3">DSM 19154</strain>
    </source>
</reference>
<sequence length="325" mass="38480">MIVKKRTVPIRLLQLRALKRRLAKTHPVYPKIAEELSLREAGYRGEQSLDYHLNFLSEKDFFILNDVHLISKKGYGFQMDTIVLCAQFIAILEIKNIAGNIRFNDATKQMVRTFKEDKQVLPNPIIQLRRQRIQLTDWLLERNYPLKPVVELIVLTHPSVIIESDHLNNQTINRFIISDHLPEKLEQLQRRYSTEKLTQKDLRKMASLLNSEHYKEKPPSLQSYQLHFHDLQKGIRCPECHQYMMERVVAKWQCKRCRTYSKYAHYEAIEDYSLLIKSTITNQELRSFLKITSSTVSHLLLTQMKLPRTKKNKYTFYTLNIPISP</sequence>
<dbReference type="InterPro" id="IPR011528">
    <property type="entry name" value="NERD"/>
</dbReference>